<dbReference type="Pfam" id="PF00583">
    <property type="entry name" value="Acetyltransf_1"/>
    <property type="match status" value="1"/>
</dbReference>
<reference evidence="2 3" key="1">
    <citation type="submission" date="2018-06" db="EMBL/GenBank/DDBJ databases">
        <authorList>
            <consortium name="Pathogen Informatics"/>
            <person name="Doyle S."/>
        </authorList>
    </citation>
    <scope>NUCLEOTIDE SEQUENCE [LARGE SCALE GENOMIC DNA]</scope>
    <source>
        <strain evidence="2 3">NCTC11179</strain>
    </source>
</reference>
<evidence type="ECO:0000259" key="1">
    <source>
        <dbReference type="PROSITE" id="PS51186"/>
    </source>
</evidence>
<accession>A0A378RN08</accession>
<dbReference type="GO" id="GO:0016747">
    <property type="term" value="F:acyltransferase activity, transferring groups other than amino-acyl groups"/>
    <property type="evidence" value="ECO:0007669"/>
    <property type="project" value="InterPro"/>
</dbReference>
<name>A0A378RN08_MYROD</name>
<dbReference type="EC" id="2.3.1.-" evidence="2"/>
<evidence type="ECO:0000313" key="3">
    <source>
        <dbReference type="Proteomes" id="UP000255024"/>
    </source>
</evidence>
<keyword evidence="3" id="KW-1185">Reference proteome</keyword>
<dbReference type="AlphaFoldDB" id="A0A378RN08"/>
<keyword evidence="2" id="KW-0808">Transferase</keyword>
<dbReference type="InterPro" id="IPR016181">
    <property type="entry name" value="Acyl_CoA_acyltransferase"/>
</dbReference>
<dbReference type="Proteomes" id="UP000255024">
    <property type="component" value="Unassembled WGS sequence"/>
</dbReference>
<organism evidence="2 3">
    <name type="scientific">Myroides odoratus</name>
    <name type="common">Flavobacterium odoratum</name>
    <dbReference type="NCBI Taxonomy" id="256"/>
    <lineage>
        <taxon>Bacteria</taxon>
        <taxon>Pseudomonadati</taxon>
        <taxon>Bacteroidota</taxon>
        <taxon>Flavobacteriia</taxon>
        <taxon>Flavobacteriales</taxon>
        <taxon>Flavobacteriaceae</taxon>
        <taxon>Myroides</taxon>
    </lineage>
</organism>
<evidence type="ECO:0000313" key="2">
    <source>
        <dbReference type="EMBL" id="STZ27537.1"/>
    </source>
</evidence>
<dbReference type="Gene3D" id="3.40.630.30">
    <property type="match status" value="1"/>
</dbReference>
<gene>
    <name evidence="2" type="primary">yvbK</name>
    <name evidence="2" type="ORF">NCTC11179_01073</name>
</gene>
<dbReference type="EMBL" id="UGQL01000001">
    <property type="protein sequence ID" value="STZ27537.1"/>
    <property type="molecule type" value="Genomic_DNA"/>
</dbReference>
<proteinExistence type="predicted"/>
<dbReference type="SUPFAM" id="SSF55729">
    <property type="entry name" value="Acyl-CoA N-acyltransferases (Nat)"/>
    <property type="match status" value="1"/>
</dbReference>
<protein>
    <submittedName>
        <fullName evidence="2">Uncharacterized N-acetyltransferase YvbK</fullName>
        <ecNumber evidence="2">2.3.1.-</ecNumber>
    </submittedName>
</protein>
<dbReference type="PROSITE" id="PS51186">
    <property type="entry name" value="GNAT"/>
    <property type="match status" value="1"/>
</dbReference>
<dbReference type="RefSeq" id="WP_115090457.1">
    <property type="nucleotide sequence ID" value="NZ_CP068107.1"/>
</dbReference>
<dbReference type="CDD" id="cd04301">
    <property type="entry name" value="NAT_SF"/>
    <property type="match status" value="1"/>
</dbReference>
<sequence>MLLETLQIKEIHTPPYPMHLLLLADETVEAIEQYLYDSRVYSVWHHEDELAVFCLYPQDTTCLEIKNIAVSTTYQNQHIGSFLIEKIKEIARQQNYQTLVVGTSDTGEAQIRFYERNGFVQYDKRKNFFIDHYPEPIFENGKQMIDMVMLQLHL</sequence>
<feature type="domain" description="N-acetyltransferase" evidence="1">
    <location>
        <begin position="1"/>
        <end position="140"/>
    </location>
</feature>
<keyword evidence="2" id="KW-0012">Acyltransferase</keyword>
<dbReference type="InterPro" id="IPR000182">
    <property type="entry name" value="GNAT_dom"/>
</dbReference>